<geneLocation type="plasmid" evidence="2">
    <name>pVPE61b</name>
</geneLocation>
<geneLocation type="plasmid" evidence="1">
    <name>pVP2HP</name>
</geneLocation>
<keyword evidence="1" id="KW-0614">Plasmid</keyword>
<accession>A0A1Y1B9H7</accession>
<protein>
    <submittedName>
        <fullName evidence="1">Transposase</fullName>
    </submittedName>
</protein>
<sequence>MKLESVMKSTSKRTQRDYSLAFKLTVATDNTCVVVLNYWMQ</sequence>
<proteinExistence type="predicted"/>
<dbReference type="EMBL" id="AP014859">
    <property type="protein sequence ID" value="BAX56781.1"/>
    <property type="molecule type" value="Genomic_DNA"/>
</dbReference>
<evidence type="ECO:0000313" key="2">
    <source>
        <dbReference type="EMBL" id="BAX57043.1"/>
    </source>
</evidence>
<dbReference type="EMBL" id="AP014861">
    <property type="protein sequence ID" value="BAX57043.1"/>
    <property type="molecule type" value="Genomic_DNA"/>
</dbReference>
<organism evidence="1">
    <name type="scientific">Vibrio parahaemolyticus</name>
    <dbReference type="NCBI Taxonomy" id="670"/>
    <lineage>
        <taxon>Bacteria</taxon>
        <taxon>Pseudomonadati</taxon>
        <taxon>Pseudomonadota</taxon>
        <taxon>Gammaproteobacteria</taxon>
        <taxon>Vibrionales</taxon>
        <taxon>Vibrionaceae</taxon>
        <taxon>Vibrio</taxon>
    </lineage>
</organism>
<evidence type="ECO:0000313" key="1">
    <source>
        <dbReference type="EMBL" id="BAX56781.1"/>
    </source>
</evidence>
<reference evidence="1" key="1">
    <citation type="journal article" date="2017" name="Infect. Genet. Evol.">
        <title>Plasmid dynamics in Vibrio parahaemolyticus strains related to shrimp Acute Hepatopancreatic Necrosis Syndrome (AHPNS).</title>
        <authorList>
            <person name="Theethakaew C."/>
            <person name="Nakamura S."/>
            <person name="Motooka D."/>
            <person name="Matsuda S."/>
            <person name="Kodama T."/>
            <person name="Chonsin K."/>
            <person name="Suthienkul O."/>
            <person name="Iida T."/>
        </authorList>
    </citation>
    <scope>NUCLEOTIDE SEQUENCE</scope>
    <source>
        <strain evidence="1">VPE61</strain>
        <plasmid evidence="1">pVP2HP</plasmid>
        <plasmid evidence="2">pVPE61b</plasmid>
    </source>
</reference>
<name>A0A1Y1B9H7_VIBPH</name>
<dbReference type="AlphaFoldDB" id="A0A1Y1B9H7"/>